<evidence type="ECO:0000256" key="1">
    <source>
        <dbReference type="SAM" id="MobiDB-lite"/>
    </source>
</evidence>
<accession>A0A8I2YJ54</accession>
<gene>
    <name evidence="2" type="ORF">JVT61DRAFT_6891</name>
</gene>
<dbReference type="EMBL" id="JAGFBS010000023">
    <property type="protein sequence ID" value="KAG6373264.1"/>
    <property type="molecule type" value="Genomic_DNA"/>
</dbReference>
<dbReference type="InterPro" id="IPR013780">
    <property type="entry name" value="Glyco_hydro_b"/>
</dbReference>
<evidence type="ECO:0000313" key="3">
    <source>
        <dbReference type="Proteomes" id="UP000683000"/>
    </source>
</evidence>
<protein>
    <submittedName>
        <fullName evidence="2">Uncharacterized protein</fullName>
    </submittedName>
</protein>
<dbReference type="Proteomes" id="UP000683000">
    <property type="component" value="Unassembled WGS sequence"/>
</dbReference>
<comment type="caution">
    <text evidence="2">The sequence shown here is derived from an EMBL/GenBank/DDBJ whole genome shotgun (WGS) entry which is preliminary data.</text>
</comment>
<dbReference type="Gene3D" id="2.60.40.1180">
    <property type="entry name" value="Golgi alpha-mannosidase II"/>
    <property type="match status" value="1"/>
</dbReference>
<sequence length="205" mass="22651">MHHSGTPPPTLGLRQAHPGCAPLKTTRTPDGTPPTNHKCDRKHTIQRASSHFGNAPLQVRKAHEVLVRPRLLVCVRYDTRHSGIRSPGPLLTQTYGDFEMRLEADERVMAYVRTLGRARAYVVLNFTADVVELPIDEQGWGLLPLAAANGDVEGEGDELELVLCNYPNAEAEETDAEAETTLGSGKTMRGYEARVYLQTTKPLRN</sequence>
<organism evidence="2 3">
    <name type="scientific">Boletus reticuloceps</name>
    <dbReference type="NCBI Taxonomy" id="495285"/>
    <lineage>
        <taxon>Eukaryota</taxon>
        <taxon>Fungi</taxon>
        <taxon>Dikarya</taxon>
        <taxon>Basidiomycota</taxon>
        <taxon>Agaricomycotina</taxon>
        <taxon>Agaricomycetes</taxon>
        <taxon>Agaricomycetidae</taxon>
        <taxon>Boletales</taxon>
        <taxon>Boletineae</taxon>
        <taxon>Boletaceae</taxon>
        <taxon>Boletoideae</taxon>
        <taxon>Boletus</taxon>
    </lineage>
</organism>
<feature type="region of interest" description="Disordered" evidence="1">
    <location>
        <begin position="1"/>
        <end position="38"/>
    </location>
</feature>
<name>A0A8I2YJ54_9AGAM</name>
<evidence type="ECO:0000313" key="2">
    <source>
        <dbReference type="EMBL" id="KAG6373264.1"/>
    </source>
</evidence>
<proteinExistence type="predicted"/>
<reference evidence="2" key="1">
    <citation type="submission" date="2021-03" db="EMBL/GenBank/DDBJ databases">
        <title>Evolutionary innovations through gain and loss of genes in the ectomycorrhizal Boletales.</title>
        <authorList>
            <person name="Wu G."/>
            <person name="Miyauchi S."/>
            <person name="Morin E."/>
            <person name="Yang Z.-L."/>
            <person name="Xu J."/>
            <person name="Martin F.M."/>
        </authorList>
    </citation>
    <scope>NUCLEOTIDE SEQUENCE</scope>
    <source>
        <strain evidence="2">BR01</strain>
    </source>
</reference>
<dbReference type="AlphaFoldDB" id="A0A8I2YJ54"/>
<keyword evidence="3" id="KW-1185">Reference proteome</keyword>
<dbReference type="SUPFAM" id="SSF51011">
    <property type="entry name" value="Glycosyl hydrolase domain"/>
    <property type="match status" value="1"/>
</dbReference>
<feature type="compositionally biased region" description="Polar residues" evidence="1">
    <location>
        <begin position="25"/>
        <end position="35"/>
    </location>
</feature>
<feature type="compositionally biased region" description="Pro residues" evidence="1">
    <location>
        <begin position="1"/>
        <end position="10"/>
    </location>
</feature>